<comment type="caution">
    <text evidence="2">The sequence shown here is derived from an EMBL/GenBank/DDBJ whole genome shotgun (WGS) entry which is preliminary data.</text>
</comment>
<feature type="transmembrane region" description="Helical" evidence="1">
    <location>
        <begin position="6"/>
        <end position="31"/>
    </location>
</feature>
<keyword evidence="1" id="KW-1133">Transmembrane helix</keyword>
<evidence type="ECO:0000313" key="2">
    <source>
        <dbReference type="EMBL" id="PZN70780.1"/>
    </source>
</evidence>
<dbReference type="Proteomes" id="UP000249396">
    <property type="component" value="Unassembled WGS sequence"/>
</dbReference>
<gene>
    <name evidence="2" type="ORF">DM484_27895</name>
</gene>
<evidence type="ECO:0000256" key="1">
    <source>
        <dbReference type="SAM" id="Phobius"/>
    </source>
</evidence>
<organism evidence="2 3">
    <name type="scientific">Candidatus Methylumidiphilus alinenensis</name>
    <dbReference type="NCBI Taxonomy" id="2202197"/>
    <lineage>
        <taxon>Bacteria</taxon>
        <taxon>Pseudomonadati</taxon>
        <taxon>Pseudomonadota</taxon>
        <taxon>Gammaproteobacteria</taxon>
        <taxon>Methylococcales</taxon>
        <taxon>Candidatus Methylumidiphilus</taxon>
    </lineage>
</organism>
<sequence>MRGMFVLVWVSTGLKLIVSILLLLLTGCSWIDSKGVKHSLIIGLGYVSQADATGIEVTDFGVAGIALDQGVSIGLMRKTSVEIQRF</sequence>
<evidence type="ECO:0000313" key="3">
    <source>
        <dbReference type="Proteomes" id="UP000249396"/>
    </source>
</evidence>
<keyword evidence="1" id="KW-0812">Transmembrane</keyword>
<keyword evidence="1" id="KW-0472">Membrane</keyword>
<dbReference type="EMBL" id="QJPH01000543">
    <property type="protein sequence ID" value="PZN70780.1"/>
    <property type="molecule type" value="Genomic_DNA"/>
</dbReference>
<name>A0A2W4S4J3_9GAMM</name>
<accession>A0A2W4S4J3</accession>
<dbReference type="AlphaFoldDB" id="A0A2W4S4J3"/>
<proteinExistence type="predicted"/>
<reference evidence="2 3" key="1">
    <citation type="journal article" date="2018" name="Aquat. Microb. Ecol.">
        <title>Gammaproteobacterial methanotrophs dominate.</title>
        <authorList>
            <person name="Rissanen A.J."/>
            <person name="Saarenheimo J."/>
            <person name="Tiirola M."/>
            <person name="Peura S."/>
            <person name="Aalto S.L."/>
            <person name="Karvinen A."/>
            <person name="Nykanen H."/>
        </authorList>
    </citation>
    <scope>NUCLEOTIDE SEQUENCE [LARGE SCALE GENOMIC DNA]</scope>
    <source>
        <strain evidence="2">AMbin10</strain>
    </source>
</reference>
<dbReference type="PROSITE" id="PS51257">
    <property type="entry name" value="PROKAR_LIPOPROTEIN"/>
    <property type="match status" value="1"/>
</dbReference>
<protein>
    <submittedName>
        <fullName evidence="2">Uncharacterized protein</fullName>
    </submittedName>
</protein>